<feature type="binding site" evidence="9">
    <location>
        <position position="423"/>
    </location>
    <ligand>
        <name>Zn(2+)</name>
        <dbReference type="ChEBI" id="CHEBI:29105"/>
        <label>2</label>
    </ligand>
</feature>
<dbReference type="GO" id="GO:0000329">
    <property type="term" value="C:fungal-type vacuole membrane"/>
    <property type="evidence" value="ECO:0007669"/>
    <property type="project" value="TreeGrafter"/>
</dbReference>
<evidence type="ECO:0000256" key="5">
    <source>
        <dbReference type="ARBA" id="ARBA00022801"/>
    </source>
</evidence>
<dbReference type="Proteomes" id="UP000624244">
    <property type="component" value="Unassembled WGS sequence"/>
</dbReference>
<feature type="binding site" evidence="9">
    <location>
        <position position="427"/>
    </location>
    <ligand>
        <name>Zn(2+)</name>
        <dbReference type="ChEBI" id="CHEBI:29105"/>
        <label>2</label>
    </ligand>
</feature>
<dbReference type="InterPro" id="IPR001952">
    <property type="entry name" value="Alkaline_phosphatase"/>
</dbReference>
<comment type="similarity">
    <text evidence="1 10">Belongs to the alkaline phosphatase family.</text>
</comment>
<proteinExistence type="inferred from homology"/>
<dbReference type="AlphaFoldDB" id="A0A8H6E0H3"/>
<keyword evidence="5 11" id="KW-0378">Hydrolase</keyword>
<feature type="binding site" evidence="9">
    <location>
        <position position="465"/>
    </location>
    <ligand>
        <name>Zn(2+)</name>
        <dbReference type="ChEBI" id="CHEBI:29105"/>
        <label>2</label>
    </ligand>
</feature>
<feature type="binding site" evidence="9">
    <location>
        <position position="556"/>
    </location>
    <ligand>
        <name>Zn(2+)</name>
        <dbReference type="ChEBI" id="CHEBI:29105"/>
        <label>2</label>
    </ligand>
</feature>
<keyword evidence="3" id="KW-0597">Phosphoprotein</keyword>
<dbReference type="SMART" id="SM00098">
    <property type="entry name" value="alkPPc"/>
    <property type="match status" value="1"/>
</dbReference>
<keyword evidence="6 9" id="KW-0862">Zinc</keyword>
<dbReference type="InterPro" id="IPR018299">
    <property type="entry name" value="Alkaline_phosphatase_AS"/>
</dbReference>
<feature type="binding site" evidence="9">
    <location>
        <position position="271"/>
    </location>
    <ligand>
        <name>Mg(2+)</name>
        <dbReference type="ChEBI" id="CHEBI:18420"/>
    </ligand>
</feature>
<feature type="binding site" evidence="9">
    <location>
        <position position="167"/>
    </location>
    <ligand>
        <name>Mg(2+)</name>
        <dbReference type="ChEBI" id="CHEBI:18420"/>
    </ligand>
</feature>
<dbReference type="PANTHER" id="PTHR11596">
    <property type="entry name" value="ALKALINE PHOSPHATASE"/>
    <property type="match status" value="1"/>
</dbReference>
<dbReference type="InterPro" id="IPR042085">
    <property type="entry name" value="Ap_crown"/>
</dbReference>
<comment type="caution">
    <text evidence="12">The sequence shown here is derived from an EMBL/GenBank/DDBJ whole genome shotgun (WGS) entry which is preliminary data.</text>
</comment>
<reference evidence="12" key="1">
    <citation type="submission" date="2019-11" db="EMBL/GenBank/DDBJ databases">
        <title>Bipolaris sorokiniana Genome sequencing.</title>
        <authorList>
            <person name="Wang H."/>
        </authorList>
    </citation>
    <scope>NUCLEOTIDE SEQUENCE</scope>
</reference>
<dbReference type="CDD" id="cd16012">
    <property type="entry name" value="ALP"/>
    <property type="match status" value="1"/>
</dbReference>
<evidence type="ECO:0000256" key="9">
    <source>
        <dbReference type="PIRSR" id="PIRSR601952-2"/>
    </source>
</evidence>
<dbReference type="EMBL" id="WNKQ01000001">
    <property type="protein sequence ID" value="KAF5854298.1"/>
    <property type="molecule type" value="Genomic_DNA"/>
</dbReference>
<comment type="catalytic activity">
    <reaction evidence="11">
        <text>a phosphate monoester + H2O = an alcohol + phosphate</text>
        <dbReference type="Rhea" id="RHEA:15017"/>
        <dbReference type="ChEBI" id="CHEBI:15377"/>
        <dbReference type="ChEBI" id="CHEBI:30879"/>
        <dbReference type="ChEBI" id="CHEBI:43474"/>
        <dbReference type="ChEBI" id="CHEBI:67140"/>
        <dbReference type="EC" id="3.1.3.1"/>
    </reaction>
</comment>
<dbReference type="Pfam" id="PF00245">
    <property type="entry name" value="Alk_phosphatase"/>
    <property type="match status" value="1"/>
</dbReference>
<dbReference type="Gene3D" id="1.10.1200.140">
    <property type="entry name" value="Alkaline phosphatase, crown domain"/>
    <property type="match status" value="1"/>
</dbReference>
<dbReference type="SUPFAM" id="SSF53649">
    <property type="entry name" value="Alkaline phosphatase-like"/>
    <property type="match status" value="1"/>
</dbReference>
<name>A0A8H6E0H3_COCSA</name>
<protein>
    <recommendedName>
        <fullName evidence="2 11">Alkaline phosphatase</fullName>
        <ecNumber evidence="2 11">3.1.3.1</ecNumber>
    </recommendedName>
</protein>
<dbReference type="Gene3D" id="3.40.720.10">
    <property type="entry name" value="Alkaline Phosphatase, subunit A"/>
    <property type="match status" value="1"/>
</dbReference>
<feature type="binding site" evidence="9">
    <location>
        <position position="466"/>
    </location>
    <ligand>
        <name>Zn(2+)</name>
        <dbReference type="ChEBI" id="CHEBI:29105"/>
        <label>2</label>
    </ligand>
</feature>
<evidence type="ECO:0000256" key="3">
    <source>
        <dbReference type="ARBA" id="ARBA00022553"/>
    </source>
</evidence>
<feature type="binding site" evidence="9">
    <location>
        <position position="418"/>
    </location>
    <ligand>
        <name>Mg(2+)</name>
        <dbReference type="ChEBI" id="CHEBI:18420"/>
    </ligand>
</feature>
<dbReference type="EC" id="3.1.3.1" evidence="2 11"/>
<feature type="binding site" evidence="9">
    <location>
        <position position="273"/>
    </location>
    <ligand>
        <name>Mg(2+)</name>
        <dbReference type="ChEBI" id="CHEBI:18420"/>
    </ligand>
</feature>
<accession>A0A8H6E0H3</accession>
<keyword evidence="7 9" id="KW-0460">Magnesium</keyword>
<gene>
    <name evidence="12" type="ORF">GGP41_007135</name>
</gene>
<evidence type="ECO:0000256" key="10">
    <source>
        <dbReference type="RuleBase" id="RU003946"/>
    </source>
</evidence>
<dbReference type="PANTHER" id="PTHR11596:SF5">
    <property type="entry name" value="ALKALINE PHOSPHATASE"/>
    <property type="match status" value="1"/>
</dbReference>
<evidence type="ECO:0000256" key="1">
    <source>
        <dbReference type="ARBA" id="ARBA00005984"/>
    </source>
</evidence>
<evidence type="ECO:0000313" key="13">
    <source>
        <dbReference type="Proteomes" id="UP000624244"/>
    </source>
</evidence>
<feature type="active site" description="Phosphoserine intermediate" evidence="8">
    <location>
        <position position="220"/>
    </location>
</feature>
<evidence type="ECO:0000256" key="7">
    <source>
        <dbReference type="ARBA" id="ARBA00022842"/>
    </source>
</evidence>
<sequence length="622" mass="67293">MTTSPSVSSVYFRNTGYRCQGITACRLGSQSGGTTEIPYSMEKEETGKHLQYWVVRMFLLPKYLAIRAKRRRRLGMHAEIILGLNVETRAATKRSKRLREIEKEGICLWKLASSALGVAMPVFGTQNTDPAILDFKMRTSTALAAVALAQSTMAAIEPRNFIFIVPDGMGPASQTLIRTYLSMTNGDSTTRAPRIKSLPLDVTVIGNTHTHSSNNLVTDSAAAGTALATGHKTNNGLIGVLPDGKPVGSVMEAAKLAGYTTGLVVTSPISHATPASFFSHAASRNSLNQIAEQLVGYSHPLNISVDLMLGGGRCDFQPQNETGSCRTDNIDLFSYAKSQGYYTARDRAGFDALELGLGDIQLPYVGLFKGGDLSYEVDRQQQAAEVQEPSLSEMTKTALNSLSRGSESNDKGYLLMIEASRIDHSSHAHDSVAHLHDVLEFNRVTEVVMKWIEEHPDTAFLAVADHETGGITLPSGHNPQVLQAGKHSVEYLSEQWSKYNGTDATGFLANEIIPAYGITHVSDAEIQVLISSKDFAQELADLLNVRAGLEWSTGGHTGVDTTLYGYAVGEMGDRLVLDMAGGWDNTDMPKYVADALGVDMDEVTELLNAQGRAWVPVDAPES</sequence>
<dbReference type="GO" id="GO:0004035">
    <property type="term" value="F:alkaline phosphatase activity"/>
    <property type="evidence" value="ECO:0007669"/>
    <property type="project" value="UniProtKB-EC"/>
</dbReference>
<evidence type="ECO:0000256" key="8">
    <source>
        <dbReference type="PIRSR" id="PIRSR601952-1"/>
    </source>
</evidence>
<dbReference type="PROSITE" id="PS00123">
    <property type="entry name" value="ALKALINE_PHOSPHATASE"/>
    <property type="match status" value="1"/>
</dbReference>
<evidence type="ECO:0000256" key="11">
    <source>
        <dbReference type="RuleBase" id="RU003947"/>
    </source>
</evidence>
<evidence type="ECO:0000256" key="4">
    <source>
        <dbReference type="ARBA" id="ARBA00022723"/>
    </source>
</evidence>
<evidence type="ECO:0000313" key="12">
    <source>
        <dbReference type="EMBL" id="KAF5854298.1"/>
    </source>
</evidence>
<evidence type="ECO:0000256" key="6">
    <source>
        <dbReference type="ARBA" id="ARBA00022833"/>
    </source>
</evidence>
<comment type="cofactor">
    <cofactor evidence="9">
        <name>Zn(2+)</name>
        <dbReference type="ChEBI" id="CHEBI:29105"/>
    </cofactor>
    <text evidence="9">Binds 2 Zn(2+) ions.</text>
</comment>
<dbReference type="InterPro" id="IPR017850">
    <property type="entry name" value="Alkaline_phosphatase_core_sf"/>
</dbReference>
<feature type="binding site" evidence="9">
    <location>
        <position position="167"/>
    </location>
    <ligand>
        <name>Zn(2+)</name>
        <dbReference type="ChEBI" id="CHEBI:29105"/>
        <label>2</label>
    </ligand>
</feature>
<keyword evidence="4 9" id="KW-0479">Metal-binding</keyword>
<comment type="cofactor">
    <cofactor evidence="9">
        <name>Mg(2+)</name>
        <dbReference type="ChEBI" id="CHEBI:18420"/>
    </cofactor>
    <text evidence="9">Binds 1 Mg(2+) ion.</text>
</comment>
<dbReference type="GO" id="GO:0046872">
    <property type="term" value="F:metal ion binding"/>
    <property type="evidence" value="ECO:0007669"/>
    <property type="project" value="UniProtKB-KW"/>
</dbReference>
<evidence type="ECO:0000256" key="2">
    <source>
        <dbReference type="ARBA" id="ARBA00012647"/>
    </source>
</evidence>
<organism evidence="12 13">
    <name type="scientific">Cochliobolus sativus</name>
    <name type="common">Common root rot and spot blotch fungus</name>
    <name type="synonym">Bipolaris sorokiniana</name>
    <dbReference type="NCBI Taxonomy" id="45130"/>
    <lineage>
        <taxon>Eukaryota</taxon>
        <taxon>Fungi</taxon>
        <taxon>Dikarya</taxon>
        <taxon>Ascomycota</taxon>
        <taxon>Pezizomycotina</taxon>
        <taxon>Dothideomycetes</taxon>
        <taxon>Pleosporomycetidae</taxon>
        <taxon>Pleosporales</taxon>
        <taxon>Pleosporineae</taxon>
        <taxon>Pleosporaceae</taxon>
        <taxon>Bipolaris</taxon>
    </lineage>
</organism>
<dbReference type="PRINTS" id="PR00113">
    <property type="entry name" value="ALKPHPHTASE"/>
</dbReference>